<dbReference type="STRING" id="55802.TBCH5v1_2683"/>
<evidence type="ECO:0000256" key="1">
    <source>
        <dbReference type="SAM" id="MobiDB-lite"/>
    </source>
</evidence>
<sequence length="110" mass="12033">MSLRHRREDAGRRPSKIAHCGSQKLQKVASEAITPIPLGRVGVMGARPSLGAEPKLVTGVGDEPPKPMKRPGGGVMTPERNPHPSGREEVRNLSLVIFNYQKERLSCIFI</sequence>
<name>A0A0S1XFN6_THEBA</name>
<dbReference type="AlphaFoldDB" id="A0A0S1XFN6"/>
<proteinExistence type="predicted"/>
<dbReference type="EMBL" id="CP013050">
    <property type="protein sequence ID" value="ALM76571.1"/>
    <property type="molecule type" value="Genomic_DNA"/>
</dbReference>
<feature type="region of interest" description="Disordered" evidence="1">
    <location>
        <begin position="1"/>
        <end position="23"/>
    </location>
</feature>
<reference evidence="2 3" key="1">
    <citation type="journal article" date="2016" name="Genome Announc.">
        <title>Complete genome sequence of the hyperthermophilic and piezophilic archaeon Thermococcus barophilus Ch5, capable of growth at the expense of hydrogenogenesis from carbon monoxide and formate.</title>
        <authorList>
            <person name="Oger P."/>
            <person name="Sokolova T.G."/>
            <person name="Kozhevnikova D.A."/>
            <person name="Taranov E.A."/>
            <person name="Vannier P."/>
            <person name="Lee H.S."/>
            <person name="Kwon K.K."/>
            <person name="Kang S.G."/>
            <person name="Lee J.H."/>
            <person name="Bonch-Osmolovskaya E.A."/>
            <person name="Lebedinsky A.V."/>
        </authorList>
    </citation>
    <scope>NUCLEOTIDE SEQUENCE [LARGE SCALE GENOMIC DNA]</scope>
    <source>
        <strain evidence="3">Ch5</strain>
    </source>
</reference>
<organism evidence="2 3">
    <name type="scientific">Thermococcus barophilus</name>
    <dbReference type="NCBI Taxonomy" id="55802"/>
    <lineage>
        <taxon>Archaea</taxon>
        <taxon>Methanobacteriati</taxon>
        <taxon>Methanobacteriota</taxon>
        <taxon>Thermococci</taxon>
        <taxon>Thermococcales</taxon>
        <taxon>Thermococcaceae</taxon>
        <taxon>Thermococcus</taxon>
    </lineage>
</organism>
<feature type="region of interest" description="Disordered" evidence="1">
    <location>
        <begin position="47"/>
        <end position="87"/>
    </location>
</feature>
<evidence type="ECO:0000313" key="2">
    <source>
        <dbReference type="EMBL" id="ALM76571.1"/>
    </source>
</evidence>
<accession>A0A0S1XFN6</accession>
<dbReference type="Proteomes" id="UP000066042">
    <property type="component" value="Chromosome"/>
</dbReference>
<feature type="compositionally biased region" description="Basic and acidic residues" evidence="1">
    <location>
        <begin position="1"/>
        <end position="12"/>
    </location>
</feature>
<protein>
    <submittedName>
        <fullName evidence="2">Uncharacterized protein</fullName>
    </submittedName>
</protein>
<gene>
    <name evidence="2" type="ORF">TBCH5v1_2683</name>
</gene>
<evidence type="ECO:0000313" key="3">
    <source>
        <dbReference type="Proteomes" id="UP000066042"/>
    </source>
</evidence>
<dbReference type="PATRIC" id="fig|55802.8.peg.2669"/>